<protein>
    <submittedName>
        <fullName evidence="1">Uncharacterized protein</fullName>
    </submittedName>
</protein>
<accession>A0ABQ7MXF5</accession>
<name>A0ABQ7MXF5_BRACM</name>
<comment type="caution">
    <text evidence="1">The sequence shown here is derived from an EMBL/GenBank/DDBJ whole genome shotgun (WGS) entry which is preliminary data.</text>
</comment>
<keyword evidence="2" id="KW-1185">Reference proteome</keyword>
<organism evidence="1 2">
    <name type="scientific">Brassica rapa subsp. trilocularis</name>
    <dbReference type="NCBI Taxonomy" id="1813537"/>
    <lineage>
        <taxon>Eukaryota</taxon>
        <taxon>Viridiplantae</taxon>
        <taxon>Streptophyta</taxon>
        <taxon>Embryophyta</taxon>
        <taxon>Tracheophyta</taxon>
        <taxon>Spermatophyta</taxon>
        <taxon>Magnoliopsida</taxon>
        <taxon>eudicotyledons</taxon>
        <taxon>Gunneridae</taxon>
        <taxon>Pentapetalae</taxon>
        <taxon>rosids</taxon>
        <taxon>malvids</taxon>
        <taxon>Brassicales</taxon>
        <taxon>Brassicaceae</taxon>
        <taxon>Brassiceae</taxon>
        <taxon>Brassica</taxon>
    </lineage>
</organism>
<dbReference type="Proteomes" id="UP000823674">
    <property type="component" value="Chromosome A03"/>
</dbReference>
<gene>
    <name evidence="1" type="primary">A03g501230.1_BraROA</name>
    <name evidence="1" type="ORF">IGI04_009488</name>
</gene>
<evidence type="ECO:0000313" key="1">
    <source>
        <dbReference type="EMBL" id="KAG5403369.1"/>
    </source>
</evidence>
<evidence type="ECO:0000313" key="2">
    <source>
        <dbReference type="Proteomes" id="UP000823674"/>
    </source>
</evidence>
<sequence>LDSIFPCPKLFYHDKFSRNLSRNLRSVSAHHLVVLRRRLASLLVYQLGGILKSPKGHPDTSWRKHSSWSVEAREGVVIKCAKRGRRRSHEIRFQVQIYKHVSGI</sequence>
<reference evidence="1 2" key="1">
    <citation type="submission" date="2021-03" db="EMBL/GenBank/DDBJ databases">
        <authorList>
            <person name="King G.J."/>
            <person name="Bancroft I."/>
            <person name="Baten A."/>
            <person name="Bloomfield J."/>
            <person name="Borpatragohain P."/>
            <person name="He Z."/>
            <person name="Irish N."/>
            <person name="Irwin J."/>
            <person name="Liu K."/>
            <person name="Mauleon R.P."/>
            <person name="Moore J."/>
            <person name="Morris R."/>
            <person name="Ostergaard L."/>
            <person name="Wang B."/>
            <person name="Wells R."/>
        </authorList>
    </citation>
    <scope>NUCLEOTIDE SEQUENCE [LARGE SCALE GENOMIC DNA]</scope>
    <source>
        <strain evidence="1">R-o-18</strain>
        <tissue evidence="1">Leaf</tissue>
    </source>
</reference>
<feature type="non-terminal residue" evidence="1">
    <location>
        <position position="1"/>
    </location>
</feature>
<proteinExistence type="predicted"/>
<dbReference type="EMBL" id="JADBGQ010000003">
    <property type="protein sequence ID" value="KAG5403369.1"/>
    <property type="molecule type" value="Genomic_DNA"/>
</dbReference>